<dbReference type="Proteomes" id="UP001597186">
    <property type="component" value="Unassembled WGS sequence"/>
</dbReference>
<reference evidence="3" key="1">
    <citation type="journal article" date="2019" name="Int. J. Syst. Evol. Microbiol.">
        <title>The Global Catalogue of Microorganisms (GCM) 10K type strain sequencing project: providing services to taxonomists for standard genome sequencing and annotation.</title>
        <authorList>
            <consortium name="The Broad Institute Genomics Platform"/>
            <consortium name="The Broad Institute Genome Sequencing Center for Infectious Disease"/>
            <person name="Wu L."/>
            <person name="Ma J."/>
        </authorList>
    </citation>
    <scope>NUCLEOTIDE SEQUENCE [LARGE SCALE GENOMIC DNA]</scope>
    <source>
        <strain evidence="3">CGMCC 1.12477</strain>
    </source>
</reference>
<keyword evidence="3" id="KW-1185">Reference proteome</keyword>
<evidence type="ECO:0000256" key="1">
    <source>
        <dbReference type="SAM" id="MobiDB-lite"/>
    </source>
</evidence>
<protein>
    <submittedName>
        <fullName evidence="2">Uncharacterized protein</fullName>
    </submittedName>
</protein>
<accession>A0ABW4ECK2</accession>
<sequence>MTLLIKARQNRLKALRARDGKPHHALRPDARPMYLRRAPAA</sequence>
<feature type="compositionally biased region" description="Basic and acidic residues" evidence="1">
    <location>
        <begin position="18"/>
        <end position="30"/>
    </location>
</feature>
<proteinExistence type="predicted"/>
<organism evidence="2 3">
    <name type="scientific">Lacimonas salitolerans</name>
    <dbReference type="NCBI Taxonomy" id="1323750"/>
    <lineage>
        <taxon>Bacteria</taxon>
        <taxon>Pseudomonadati</taxon>
        <taxon>Pseudomonadota</taxon>
        <taxon>Alphaproteobacteria</taxon>
        <taxon>Rhodobacterales</taxon>
        <taxon>Paracoccaceae</taxon>
        <taxon>Lacimonas</taxon>
    </lineage>
</organism>
<gene>
    <name evidence="2" type="ORF">ACFTOW_02735</name>
</gene>
<dbReference type="EMBL" id="JBHUDD010000027">
    <property type="protein sequence ID" value="MFD1508316.1"/>
    <property type="molecule type" value="Genomic_DNA"/>
</dbReference>
<feature type="region of interest" description="Disordered" evidence="1">
    <location>
        <begin position="18"/>
        <end position="41"/>
    </location>
</feature>
<evidence type="ECO:0000313" key="2">
    <source>
        <dbReference type="EMBL" id="MFD1508316.1"/>
    </source>
</evidence>
<evidence type="ECO:0000313" key="3">
    <source>
        <dbReference type="Proteomes" id="UP001597186"/>
    </source>
</evidence>
<comment type="caution">
    <text evidence="2">The sequence shown here is derived from an EMBL/GenBank/DDBJ whole genome shotgun (WGS) entry which is preliminary data.</text>
</comment>
<name>A0ABW4ECK2_9RHOB</name>
<dbReference type="RefSeq" id="WP_379912818.1">
    <property type="nucleotide sequence ID" value="NZ_JBHUDD010000027.1"/>
</dbReference>